<keyword evidence="10" id="KW-1185">Reference proteome</keyword>
<dbReference type="SUPFAM" id="SSF56935">
    <property type="entry name" value="Porins"/>
    <property type="match status" value="1"/>
</dbReference>
<dbReference type="Pfam" id="PF03349">
    <property type="entry name" value="Toluene_X"/>
    <property type="match status" value="1"/>
</dbReference>
<proteinExistence type="inferred from homology"/>
<evidence type="ECO:0000256" key="4">
    <source>
        <dbReference type="ARBA" id="ARBA00022692"/>
    </source>
</evidence>
<reference evidence="9 10" key="1">
    <citation type="submission" date="2018-03" db="EMBL/GenBank/DDBJ databases">
        <title>Draft Genome Sequences of the Obligatory Marine Myxobacteria Enhygromyxa salina SWB005.</title>
        <authorList>
            <person name="Poehlein A."/>
            <person name="Moghaddam J.A."/>
            <person name="Harms H."/>
            <person name="Alanjari M."/>
            <person name="Koenig G.M."/>
            <person name="Daniel R."/>
            <person name="Schaeberle T.F."/>
        </authorList>
    </citation>
    <scope>NUCLEOTIDE SEQUENCE [LARGE SCALE GENOMIC DNA]</scope>
    <source>
        <strain evidence="9 10">SWB005</strain>
    </source>
</reference>
<evidence type="ECO:0000256" key="6">
    <source>
        <dbReference type="ARBA" id="ARBA00023136"/>
    </source>
</evidence>
<evidence type="ECO:0000256" key="2">
    <source>
        <dbReference type="ARBA" id="ARBA00008163"/>
    </source>
</evidence>
<evidence type="ECO:0000256" key="7">
    <source>
        <dbReference type="ARBA" id="ARBA00023237"/>
    </source>
</evidence>
<comment type="subcellular location">
    <subcellularLocation>
        <location evidence="1">Cell outer membrane</location>
        <topology evidence="1">Multi-pass membrane protein</topology>
    </subcellularLocation>
</comment>
<organism evidence="9 10">
    <name type="scientific">Enhygromyxa salina</name>
    <dbReference type="NCBI Taxonomy" id="215803"/>
    <lineage>
        <taxon>Bacteria</taxon>
        <taxon>Pseudomonadati</taxon>
        <taxon>Myxococcota</taxon>
        <taxon>Polyangia</taxon>
        <taxon>Nannocystales</taxon>
        <taxon>Nannocystaceae</taxon>
        <taxon>Enhygromyxa</taxon>
    </lineage>
</organism>
<keyword evidence="4" id="KW-0812">Transmembrane</keyword>
<dbReference type="PANTHER" id="PTHR35093">
    <property type="entry name" value="OUTER MEMBRANE PROTEIN NMB0088-RELATED"/>
    <property type="match status" value="1"/>
</dbReference>
<dbReference type="GO" id="GO:0015483">
    <property type="term" value="F:long-chain fatty acid transporting porin activity"/>
    <property type="evidence" value="ECO:0007669"/>
    <property type="project" value="TreeGrafter"/>
</dbReference>
<evidence type="ECO:0000256" key="8">
    <source>
        <dbReference type="SAM" id="SignalP"/>
    </source>
</evidence>
<dbReference type="AlphaFoldDB" id="A0A2S9YEE8"/>
<dbReference type="Proteomes" id="UP000237968">
    <property type="component" value="Unassembled WGS sequence"/>
</dbReference>
<evidence type="ECO:0000256" key="1">
    <source>
        <dbReference type="ARBA" id="ARBA00004571"/>
    </source>
</evidence>
<dbReference type="PANTHER" id="PTHR35093:SF8">
    <property type="entry name" value="OUTER MEMBRANE PROTEIN NMB0088-RELATED"/>
    <property type="match status" value="1"/>
</dbReference>
<evidence type="ECO:0000256" key="5">
    <source>
        <dbReference type="ARBA" id="ARBA00022729"/>
    </source>
</evidence>
<comment type="similarity">
    <text evidence="2">Belongs to the OmpP1/FadL family.</text>
</comment>
<keyword evidence="6" id="KW-0472">Membrane</keyword>
<keyword evidence="3" id="KW-1134">Transmembrane beta strand</keyword>
<feature type="chain" id="PRO_5015652639" evidence="8">
    <location>
        <begin position="24"/>
        <end position="517"/>
    </location>
</feature>
<accession>A0A2S9YEE8</accession>
<dbReference type="RefSeq" id="WP_106390974.1">
    <property type="nucleotide sequence ID" value="NZ_PVNK01000081.1"/>
</dbReference>
<dbReference type="InterPro" id="IPR005017">
    <property type="entry name" value="OMPP1/FadL/TodX"/>
</dbReference>
<keyword evidence="5 8" id="KW-0732">Signal</keyword>
<dbReference type="EMBL" id="PVNK01000081">
    <property type="protein sequence ID" value="PRQ03475.1"/>
    <property type="molecule type" value="Genomic_DNA"/>
</dbReference>
<comment type="caution">
    <text evidence="9">The sequence shown here is derived from an EMBL/GenBank/DDBJ whole genome shotgun (WGS) entry which is preliminary data.</text>
</comment>
<evidence type="ECO:0000313" key="9">
    <source>
        <dbReference type="EMBL" id="PRQ03475.1"/>
    </source>
</evidence>
<keyword evidence="7" id="KW-0998">Cell outer membrane</keyword>
<gene>
    <name evidence="9" type="ORF">ENSA5_15050</name>
</gene>
<sequence>MSTPRFSASPRLASTRRCGRALAAPLAALLGVGLWTSTADASGIGTARFGGEHGHPTGPNATSIYYNPGAIALSEGTHIFVDGLIALRKVRYERPDSAVNYNPGQDPDMEQPLSLEYANGANNGTADLFNVAGAPFFGVTSDFGTKFIYGGAAVYVPFGGGATWNKNDAFNDSADFPGAYDGVQRWYAIDGNLRSFYITGALAFKIEAAANLTIGFSGSAIYSSIDTVRARNADGTDNLVSGQPGDFALKEGRSWLKASGWQGGFAAGFTVQPVKDVFWIGASYTSQPNVSGGMALEGTLTNIFTTGNVTPTPVEVTQSYPDIIRLGFRVRPIPKLELRVFADYTRWSVFDKQCVMILEAESSDQRSCEYENADTALEDPSNFGGGGAEDGDVVAVTQHLPRFWQDAGGVRVGVGYWFIDELETYIGLGYDSSAIPVETVDPVLFDMDKISVTLGALWQAHKHLAMGATVGQIIYLPLDTKGQNVFNEFQAPTRQASADGVYKQWLTVGNLYLDVSF</sequence>
<dbReference type="Gene3D" id="2.40.160.60">
    <property type="entry name" value="Outer membrane protein transport protein (OMPP1/FadL/TodX)"/>
    <property type="match status" value="1"/>
</dbReference>
<name>A0A2S9YEE8_9BACT</name>
<dbReference type="OrthoDB" id="9922at2"/>
<feature type="signal peptide" evidence="8">
    <location>
        <begin position="1"/>
        <end position="23"/>
    </location>
</feature>
<dbReference type="GO" id="GO:0009279">
    <property type="term" value="C:cell outer membrane"/>
    <property type="evidence" value="ECO:0007669"/>
    <property type="project" value="UniProtKB-SubCell"/>
</dbReference>
<evidence type="ECO:0000313" key="10">
    <source>
        <dbReference type="Proteomes" id="UP000237968"/>
    </source>
</evidence>
<evidence type="ECO:0000256" key="3">
    <source>
        <dbReference type="ARBA" id="ARBA00022452"/>
    </source>
</evidence>
<protein>
    <submittedName>
        <fullName evidence="9">Outer membrane protein transport protein</fullName>
    </submittedName>
</protein>